<dbReference type="Pfam" id="PF07721">
    <property type="entry name" value="TPR_4"/>
    <property type="match status" value="2"/>
</dbReference>
<keyword evidence="3" id="KW-1185">Reference proteome</keyword>
<gene>
    <name evidence="2" type="ORF">ACFY8C_31135</name>
</gene>
<dbReference type="Proteomes" id="UP001602370">
    <property type="component" value="Unassembled WGS sequence"/>
</dbReference>
<evidence type="ECO:0000256" key="1">
    <source>
        <dbReference type="SAM" id="MobiDB-lite"/>
    </source>
</evidence>
<evidence type="ECO:0000313" key="3">
    <source>
        <dbReference type="Proteomes" id="UP001602370"/>
    </source>
</evidence>
<dbReference type="EMBL" id="JBIBDZ010000011">
    <property type="protein sequence ID" value="MFF5922742.1"/>
    <property type="molecule type" value="Genomic_DNA"/>
</dbReference>
<dbReference type="RefSeq" id="WP_030325109.1">
    <property type="nucleotide sequence ID" value="NZ_JBIBDZ010000011.1"/>
</dbReference>
<evidence type="ECO:0000313" key="2">
    <source>
        <dbReference type="EMBL" id="MFF5922742.1"/>
    </source>
</evidence>
<organism evidence="2 3">
    <name type="scientific">Streptomyces flavochromogenes</name>
    <dbReference type="NCBI Taxonomy" id="68199"/>
    <lineage>
        <taxon>Bacteria</taxon>
        <taxon>Bacillati</taxon>
        <taxon>Actinomycetota</taxon>
        <taxon>Actinomycetes</taxon>
        <taxon>Kitasatosporales</taxon>
        <taxon>Streptomycetaceae</taxon>
        <taxon>Streptomyces</taxon>
    </lineage>
</organism>
<dbReference type="InterPro" id="IPR011717">
    <property type="entry name" value="TPR-4"/>
</dbReference>
<accession>A0ABW6XYZ2</accession>
<feature type="region of interest" description="Disordered" evidence="1">
    <location>
        <begin position="431"/>
        <end position="450"/>
    </location>
</feature>
<protein>
    <submittedName>
        <fullName evidence="2">Tetratricopeptide repeat protein</fullName>
    </submittedName>
</protein>
<dbReference type="Gene3D" id="1.25.40.10">
    <property type="entry name" value="Tetratricopeptide repeat domain"/>
    <property type="match status" value="1"/>
</dbReference>
<dbReference type="InterPro" id="IPR011990">
    <property type="entry name" value="TPR-like_helical_dom_sf"/>
</dbReference>
<comment type="caution">
    <text evidence="2">The sequence shown here is derived from an EMBL/GenBank/DDBJ whole genome shotgun (WGS) entry which is preliminary data.</text>
</comment>
<sequence length="450" mass="49384">MDIGDLDYRVRTQSGCIPPDLVSRLLELGHAEEVEWWAGRGEWFCAQERARLLAGQGREEQALEVLAPYVATGWWTAVRTTAELLESRGRADEAIALSRSRMEAGHPQALEFHARLLARHGRGDEAFCLLRPHVQDWSIAAALADVADSIARNDEAAALLAALIPDGHRCDDPWCCRGLDPDMVIGLLATILERQGHVDDAIDLLRTRTNNSLNNQDQLADLLARQGRTEELHAYAATELFGNAARRLAELLEERGDVEGAIAVYRQVGDVSICPGNVAVDLARLLARHGRGEEAVDVMRTLADAPGGAEDWIVHVLCTLYADQGRHQDALAYLDALKARRGQEEWELFWIRLPLMAACDRVDEAVEEAMAHPEGNTCHTVSHVARLLAGAGRLEEAVATLEPHSPANSRDLAGYLIGLGRVEQAVAVLQQNRPKPPPPSPGPWHDTPPF</sequence>
<reference evidence="2 3" key="1">
    <citation type="submission" date="2024-10" db="EMBL/GenBank/DDBJ databases">
        <title>The Natural Products Discovery Center: Release of the First 8490 Sequenced Strains for Exploring Actinobacteria Biosynthetic Diversity.</title>
        <authorList>
            <person name="Kalkreuter E."/>
            <person name="Kautsar S.A."/>
            <person name="Yang D."/>
            <person name="Bader C.D."/>
            <person name="Teijaro C.N."/>
            <person name="Fluegel L."/>
            <person name="Davis C.M."/>
            <person name="Simpson J.R."/>
            <person name="Lauterbach L."/>
            <person name="Steele A.D."/>
            <person name="Gui C."/>
            <person name="Meng S."/>
            <person name="Li G."/>
            <person name="Viehrig K."/>
            <person name="Ye F."/>
            <person name="Su P."/>
            <person name="Kiefer A.F."/>
            <person name="Nichols A."/>
            <person name="Cepeda A.J."/>
            <person name="Yan W."/>
            <person name="Fan B."/>
            <person name="Jiang Y."/>
            <person name="Adhikari A."/>
            <person name="Zheng C.-J."/>
            <person name="Schuster L."/>
            <person name="Cowan T.M."/>
            <person name="Smanski M.J."/>
            <person name="Chevrette M.G."/>
            <person name="De Carvalho L.P.S."/>
            <person name="Shen B."/>
        </authorList>
    </citation>
    <scope>NUCLEOTIDE SEQUENCE [LARGE SCALE GENOMIC DNA]</scope>
    <source>
        <strain evidence="2 3">NPDC012605</strain>
    </source>
</reference>
<dbReference type="SUPFAM" id="SSF48452">
    <property type="entry name" value="TPR-like"/>
    <property type="match status" value="1"/>
</dbReference>
<feature type="compositionally biased region" description="Pro residues" evidence="1">
    <location>
        <begin position="434"/>
        <end position="450"/>
    </location>
</feature>
<name>A0ABW6XYZ2_9ACTN</name>
<proteinExistence type="predicted"/>